<gene>
    <name evidence="2" type="ORF">COS99_05885</name>
</gene>
<comment type="caution">
    <text evidence="2">The sequence shown here is derived from an EMBL/GenBank/DDBJ whole genome shotgun (WGS) entry which is preliminary data.</text>
</comment>
<reference evidence="2 3" key="1">
    <citation type="submission" date="2017-09" db="EMBL/GenBank/DDBJ databases">
        <title>Depth-based differentiation of microbial function through sediment-hosted aquifers and enrichment of novel symbionts in the deep terrestrial subsurface.</title>
        <authorList>
            <person name="Probst A.J."/>
            <person name="Ladd B."/>
            <person name="Jarett J.K."/>
            <person name="Geller-Mcgrath D.E."/>
            <person name="Sieber C.M."/>
            <person name="Emerson J.B."/>
            <person name="Anantharaman K."/>
            <person name="Thomas B.C."/>
            <person name="Malmstrom R."/>
            <person name="Stieglmeier M."/>
            <person name="Klingl A."/>
            <person name="Woyke T."/>
            <person name="Ryan C.M."/>
            <person name="Banfield J.F."/>
        </authorList>
    </citation>
    <scope>NUCLEOTIDE SEQUENCE [LARGE SCALE GENOMIC DNA]</scope>
    <source>
        <strain evidence="2">CG07_land_8_20_14_0_80_42_15</strain>
    </source>
</reference>
<evidence type="ECO:0000313" key="2">
    <source>
        <dbReference type="EMBL" id="PIU41390.1"/>
    </source>
</evidence>
<feature type="compositionally biased region" description="Polar residues" evidence="1">
    <location>
        <begin position="580"/>
        <end position="589"/>
    </location>
</feature>
<dbReference type="PANTHER" id="PTHR30441">
    <property type="entry name" value="DUF748 DOMAIN-CONTAINING PROTEIN"/>
    <property type="match status" value="1"/>
</dbReference>
<dbReference type="GO" id="GO:0090313">
    <property type="term" value="P:regulation of protein targeting to membrane"/>
    <property type="evidence" value="ECO:0007669"/>
    <property type="project" value="TreeGrafter"/>
</dbReference>
<feature type="region of interest" description="Disordered" evidence="1">
    <location>
        <begin position="560"/>
        <end position="589"/>
    </location>
</feature>
<protein>
    <submittedName>
        <fullName evidence="2">Uncharacterized protein</fullName>
    </submittedName>
</protein>
<dbReference type="InterPro" id="IPR052894">
    <property type="entry name" value="AsmA-related"/>
</dbReference>
<accession>A0A2J0KYA8</accession>
<dbReference type="PANTHER" id="PTHR30441:SF8">
    <property type="entry name" value="DUF748 DOMAIN-CONTAINING PROTEIN"/>
    <property type="match status" value="1"/>
</dbReference>
<dbReference type="EMBL" id="PEWV01000060">
    <property type="protein sequence ID" value="PIU41390.1"/>
    <property type="molecule type" value="Genomic_DNA"/>
</dbReference>
<evidence type="ECO:0000313" key="3">
    <source>
        <dbReference type="Proteomes" id="UP000230052"/>
    </source>
</evidence>
<proteinExistence type="predicted"/>
<dbReference type="Pfam" id="PF05359">
    <property type="entry name" value="DUF748"/>
    <property type="match status" value="1"/>
</dbReference>
<evidence type="ECO:0000256" key="1">
    <source>
        <dbReference type="SAM" id="MobiDB-lite"/>
    </source>
</evidence>
<dbReference type="GO" id="GO:0005886">
    <property type="term" value="C:plasma membrane"/>
    <property type="evidence" value="ECO:0007669"/>
    <property type="project" value="TreeGrafter"/>
</dbReference>
<sequence>MKKLFLIAIVIFLVCLVGPAIFIAKFNINSYKPLITKQLEVALGNPVEIGTLSLKWSGGLTLGVDSLKIFTQEGDKRDIAISADNITAKLQLLGLLQKKFHISALSFENPVLSITRTKEGLVKVRGVEPKEAAPAGKKAEAAPVVPFLVDRFEIKRGNVRFEDMTMTPPINMKLDKLDVLLENVSLRGPVALDIKAALFSNIQNIAMKGSIGGFSTAPMYFKNLSLDLNLDSLDYQSLVKAVPSLQAAQLGEKFSGDLKININDLKINTGKITTLQGKITFDKGSLLVGAQKIPIEDIALNADLGESRITINNLSTRIVNALIKASGTIDNYQEIPKTSLKFSAETPQLKEVLMSILGKKGYIDGKFALNFEGLMNGKTWPDISQSMTGDGSFSLENGMLLNMNIVKQSLEALPMFPGLLGLIEQRLSPQEQEALSKEHTILKPIKQTFTISDGNIILENFNMSSDFIDFEGATNISLGGTISGKGKLLFSKSFSSAMVAVVEMIGVLENDQGQVEFPISFTAGPEGSIVAPNIKYIASKIAVTKGAELISDLMKRLDPQTTEAPATTGTPVTTETQQAPQGSTTETTNPLLQKIFGQ</sequence>
<dbReference type="AlphaFoldDB" id="A0A2J0KYA8"/>
<feature type="compositionally biased region" description="Low complexity" evidence="1">
    <location>
        <begin position="560"/>
        <end position="579"/>
    </location>
</feature>
<name>A0A2J0KYA8_9BACT</name>
<dbReference type="Proteomes" id="UP000230052">
    <property type="component" value="Unassembled WGS sequence"/>
</dbReference>
<dbReference type="InterPro" id="IPR008023">
    <property type="entry name" value="DUF748"/>
</dbReference>
<organism evidence="2 3">
    <name type="scientific">Candidatus Aquitaenariimonas noxiae</name>
    <dbReference type="NCBI Taxonomy" id="1974741"/>
    <lineage>
        <taxon>Bacteria</taxon>
        <taxon>Pseudomonadati</taxon>
        <taxon>Candidatus Omnitrophota</taxon>
        <taxon>Candidatus Aquitaenariimonas</taxon>
    </lineage>
</organism>